<comment type="caution">
    <text evidence="1">The sequence shown here is derived from an EMBL/GenBank/DDBJ whole genome shotgun (WGS) entry which is preliminary data.</text>
</comment>
<proteinExistence type="predicted"/>
<accession>A0A939GUV3</accession>
<reference evidence="1" key="1">
    <citation type="submission" date="2021-03" db="EMBL/GenBank/DDBJ databases">
        <title>Comamonas denitrificans.</title>
        <authorList>
            <person name="Finster K."/>
        </authorList>
    </citation>
    <scope>NUCLEOTIDE SEQUENCE</scope>
    <source>
        <strain evidence="1">MM2021_4</strain>
    </source>
</reference>
<gene>
    <name evidence="1" type="ORF">J1777_06255</name>
</gene>
<name>A0A939GUV3_9BURK</name>
<dbReference type="RefSeq" id="WP_207574963.1">
    <property type="nucleotide sequence ID" value="NZ_JAFNME010000010.1"/>
</dbReference>
<dbReference type="AlphaFoldDB" id="A0A939GUV3"/>
<evidence type="ECO:0000313" key="2">
    <source>
        <dbReference type="Proteomes" id="UP000664731"/>
    </source>
</evidence>
<dbReference type="Proteomes" id="UP000664731">
    <property type="component" value="Unassembled WGS sequence"/>
</dbReference>
<protein>
    <submittedName>
        <fullName evidence="1">Uncharacterized protein</fullName>
    </submittedName>
</protein>
<organism evidence="1 2">
    <name type="scientific">Comamonas denitrificans</name>
    <dbReference type="NCBI Taxonomy" id="117506"/>
    <lineage>
        <taxon>Bacteria</taxon>
        <taxon>Pseudomonadati</taxon>
        <taxon>Pseudomonadota</taxon>
        <taxon>Betaproteobacteria</taxon>
        <taxon>Burkholderiales</taxon>
        <taxon>Comamonadaceae</taxon>
        <taxon>Comamonas</taxon>
    </lineage>
</organism>
<dbReference type="EMBL" id="JAFNME010000010">
    <property type="protein sequence ID" value="MBO1249440.1"/>
    <property type="molecule type" value="Genomic_DNA"/>
</dbReference>
<evidence type="ECO:0000313" key="1">
    <source>
        <dbReference type="EMBL" id="MBO1249440.1"/>
    </source>
</evidence>
<keyword evidence="2" id="KW-1185">Reference proteome</keyword>
<sequence length="150" mass="16730">MQPKDKDALPAKGPKAQGKAVRFLTRTDYEYHFFAALGLTARRRWTRELRRMVEINKELFLSEEELLQRAHGFRNRAASHPNGEFFKQQQDQTGDSIAVLSSLIAAAFDRVASLLLMQPPPPPGLPRATPGICLTPRLLAQVPAATLVGR</sequence>